<dbReference type="Gene3D" id="1.20.1740.10">
    <property type="entry name" value="Amino acid/polyamine transporter I"/>
    <property type="match status" value="2"/>
</dbReference>
<keyword evidence="8" id="KW-1185">Reference proteome</keyword>
<feature type="region of interest" description="Disordered" evidence="5">
    <location>
        <begin position="1"/>
        <end position="42"/>
    </location>
</feature>
<keyword evidence="3 6" id="KW-1133">Transmembrane helix</keyword>
<feature type="transmembrane region" description="Helical" evidence="6">
    <location>
        <begin position="55"/>
        <end position="75"/>
    </location>
</feature>
<dbReference type="PANTHER" id="PTHR11785:SF512">
    <property type="entry name" value="SOBREMESA, ISOFORM B"/>
    <property type="match status" value="1"/>
</dbReference>
<dbReference type="GO" id="GO:0016020">
    <property type="term" value="C:membrane"/>
    <property type="evidence" value="ECO:0007669"/>
    <property type="project" value="UniProtKB-SubCell"/>
</dbReference>
<sequence>MDPKTESATSTEGDGPHKRQKGLKYGSNSSSNPPSKNDEYPNDAAKERVILKRRVGLLSGVALIVGNMIGSGIFVSPGQLLNRTGSVSVGLIVWVACGLLSSLGALAYAELGGVIPKNGGEFVYLLESMRDLHPVLGPLPGFLFVWVTSILLRPSSQAILTLTFSRYLLYPIWNGLTDVDLDNPDCADVDLWSYKITAAACACSVGGTVVENILLSNTCSCLKKKINFQTFSTFFTGLVAFVNCYNVRLATRVQNFFTAAKLIAIVIIVIGGIYKMSQGNYGNLKPDFENTGEVGQIATAFYSGLWAYDGWNNMNYITEEIENPFVNLPRAIMIAVPLVTLCYTLVNIAYLTVMTAGEIIASKAVAVTFGEKVLGKAAFIMPLAVAFSTFGAANASAFTVGRFVPFLNAEMPRREQCVRFLVWVPGQPPVGKITVVHLPAVKRRLVQLPARAVLGLANPLPIKPLFGHPIVVALGQLGDKTHADSFQTFMSRMDTILLIKFWKESASFLSPNCSGASTIGSTIGSCPPNRGLVGRGLAKPRTALAGGWTDRRLMAGGLTYSAAKEGHMVDVMSYVQVKSLSPAPAIIFNAMLAVVMIMMGDIGDLIDFVSFTSWIFYGLAMVSLIILRRTRRDFKRPYKVNILVPITVALIAIYLVVGPIVADPRVEYLYALGFIFLGVLVYIPFVAHQYSLPGMSENLHSYISMKFAAQ</sequence>
<evidence type="ECO:0000313" key="8">
    <source>
        <dbReference type="Proteomes" id="UP000678499"/>
    </source>
</evidence>
<protein>
    <recommendedName>
        <fullName evidence="9">B(0,+)-type amino acid transporter 1</fullName>
    </recommendedName>
</protein>
<feature type="transmembrane region" description="Helical" evidence="6">
    <location>
        <begin position="605"/>
        <end position="628"/>
    </location>
</feature>
<feature type="transmembrane region" description="Helical" evidence="6">
    <location>
        <begin position="332"/>
        <end position="357"/>
    </location>
</feature>
<feature type="transmembrane region" description="Helical" evidence="6">
    <location>
        <begin position="87"/>
        <end position="111"/>
    </location>
</feature>
<dbReference type="OrthoDB" id="5982228at2759"/>
<dbReference type="EMBL" id="OA882962">
    <property type="protein sequence ID" value="CAD7277502.1"/>
    <property type="molecule type" value="Genomic_DNA"/>
</dbReference>
<evidence type="ECO:0000256" key="1">
    <source>
        <dbReference type="ARBA" id="ARBA00004141"/>
    </source>
</evidence>
<gene>
    <name evidence="7" type="ORF">NMOB1V02_LOCUS5233</name>
</gene>
<dbReference type="Proteomes" id="UP000678499">
    <property type="component" value="Unassembled WGS sequence"/>
</dbReference>
<evidence type="ECO:0000256" key="6">
    <source>
        <dbReference type="SAM" id="Phobius"/>
    </source>
</evidence>
<dbReference type="InterPro" id="IPR050598">
    <property type="entry name" value="AminoAcid_Transporter"/>
</dbReference>
<keyword evidence="4 6" id="KW-0472">Membrane</keyword>
<evidence type="ECO:0000313" key="7">
    <source>
        <dbReference type="EMBL" id="CAD7277502.1"/>
    </source>
</evidence>
<feature type="transmembrane region" description="Helical" evidence="6">
    <location>
        <begin position="580"/>
        <end position="599"/>
    </location>
</feature>
<evidence type="ECO:0000256" key="5">
    <source>
        <dbReference type="SAM" id="MobiDB-lite"/>
    </source>
</evidence>
<dbReference type="GO" id="GO:0015179">
    <property type="term" value="F:L-amino acid transmembrane transporter activity"/>
    <property type="evidence" value="ECO:0007669"/>
    <property type="project" value="TreeGrafter"/>
</dbReference>
<evidence type="ECO:0000256" key="3">
    <source>
        <dbReference type="ARBA" id="ARBA00022989"/>
    </source>
</evidence>
<evidence type="ECO:0000256" key="4">
    <source>
        <dbReference type="ARBA" id="ARBA00023136"/>
    </source>
</evidence>
<feature type="transmembrane region" description="Helical" evidence="6">
    <location>
        <begin position="640"/>
        <end position="662"/>
    </location>
</feature>
<proteinExistence type="predicted"/>
<evidence type="ECO:0000256" key="2">
    <source>
        <dbReference type="ARBA" id="ARBA00022692"/>
    </source>
</evidence>
<dbReference type="InterPro" id="IPR002293">
    <property type="entry name" value="AA/rel_permease1"/>
</dbReference>
<dbReference type="AlphaFoldDB" id="A0A7R9BN15"/>
<reference evidence="7" key="1">
    <citation type="submission" date="2020-11" db="EMBL/GenBank/DDBJ databases">
        <authorList>
            <person name="Tran Van P."/>
        </authorList>
    </citation>
    <scope>NUCLEOTIDE SEQUENCE</scope>
</reference>
<accession>A0A7R9BN15</accession>
<comment type="subcellular location">
    <subcellularLocation>
        <location evidence="1">Membrane</location>
        <topology evidence="1">Multi-pass membrane protein</topology>
    </subcellularLocation>
</comment>
<evidence type="ECO:0008006" key="9">
    <source>
        <dbReference type="Google" id="ProtNLM"/>
    </source>
</evidence>
<organism evidence="7">
    <name type="scientific">Notodromas monacha</name>
    <dbReference type="NCBI Taxonomy" id="399045"/>
    <lineage>
        <taxon>Eukaryota</taxon>
        <taxon>Metazoa</taxon>
        <taxon>Ecdysozoa</taxon>
        <taxon>Arthropoda</taxon>
        <taxon>Crustacea</taxon>
        <taxon>Oligostraca</taxon>
        <taxon>Ostracoda</taxon>
        <taxon>Podocopa</taxon>
        <taxon>Podocopida</taxon>
        <taxon>Cypridocopina</taxon>
        <taxon>Cypridoidea</taxon>
        <taxon>Cyprididae</taxon>
        <taxon>Notodromas</taxon>
    </lineage>
</organism>
<dbReference type="PANTHER" id="PTHR11785">
    <property type="entry name" value="AMINO ACID TRANSPORTER"/>
    <property type="match status" value="1"/>
</dbReference>
<name>A0A7R9BN15_9CRUS</name>
<keyword evidence="2 6" id="KW-0812">Transmembrane</keyword>
<feature type="transmembrane region" description="Helical" evidence="6">
    <location>
        <begin position="256"/>
        <end position="274"/>
    </location>
</feature>
<feature type="compositionally biased region" description="Polar residues" evidence="5">
    <location>
        <begin position="1"/>
        <end position="12"/>
    </location>
</feature>
<dbReference type="EMBL" id="CAJPEX010000925">
    <property type="protein sequence ID" value="CAG0917654.1"/>
    <property type="molecule type" value="Genomic_DNA"/>
</dbReference>
<dbReference type="Pfam" id="PF13520">
    <property type="entry name" value="AA_permease_2"/>
    <property type="match status" value="2"/>
</dbReference>
<feature type="transmembrane region" description="Helical" evidence="6">
    <location>
        <begin position="668"/>
        <end position="687"/>
    </location>
</feature>